<organism evidence="1">
    <name type="scientific">marine sediment metagenome</name>
    <dbReference type="NCBI Taxonomy" id="412755"/>
    <lineage>
        <taxon>unclassified sequences</taxon>
        <taxon>metagenomes</taxon>
        <taxon>ecological metagenomes</taxon>
    </lineage>
</organism>
<sequence>MSTEKRTKWLEEELLLLHENYPHSTIDELVHLFKKRGFKRGRVQINHAAQRAGLKKSPTGLKRVFQAAHDPTTSVLENMDWIPAFDKFETVYADGAVICSDMQIPYIDVQLLRKMCLVAGKNRLKKLVIAGDFFNMDMFSPFVKYMRSRLNSDSWSMELEVASETLKLLLGTFEEILVTIGNHDRRILTMLMGRVGLAHIFKWVPAAEAEHRIKVSDYEFSHLISGGSKIRVTHPSKHTSKIPGRVAMELTLKHGVSVLCAHMHRQCLTSAANGKWCGDLGGLFAENRIEYVSLRESTYGFWNPGFFGIEDGFPTMFSRDWTDWSKWLT</sequence>
<accession>A0A0F9EEF9</accession>
<dbReference type="AlphaFoldDB" id="A0A0F9EEF9"/>
<dbReference type="EMBL" id="LAZR01037374">
    <property type="protein sequence ID" value="KKL22378.1"/>
    <property type="molecule type" value="Genomic_DNA"/>
</dbReference>
<evidence type="ECO:0000313" key="1">
    <source>
        <dbReference type="EMBL" id="KKL22378.1"/>
    </source>
</evidence>
<protein>
    <recommendedName>
        <fullName evidence="2">Calcineurin-like phosphoesterase domain-containing protein</fullName>
    </recommendedName>
</protein>
<gene>
    <name evidence="1" type="ORF">LCGC14_2436030</name>
</gene>
<evidence type="ECO:0008006" key="2">
    <source>
        <dbReference type="Google" id="ProtNLM"/>
    </source>
</evidence>
<dbReference type="InterPro" id="IPR029052">
    <property type="entry name" value="Metallo-depent_PP-like"/>
</dbReference>
<proteinExistence type="predicted"/>
<name>A0A0F9EEF9_9ZZZZ</name>
<reference evidence="1" key="1">
    <citation type="journal article" date="2015" name="Nature">
        <title>Complex archaea that bridge the gap between prokaryotes and eukaryotes.</title>
        <authorList>
            <person name="Spang A."/>
            <person name="Saw J.H."/>
            <person name="Jorgensen S.L."/>
            <person name="Zaremba-Niedzwiedzka K."/>
            <person name="Martijn J."/>
            <person name="Lind A.E."/>
            <person name="van Eijk R."/>
            <person name="Schleper C."/>
            <person name="Guy L."/>
            <person name="Ettema T.J."/>
        </authorList>
    </citation>
    <scope>NUCLEOTIDE SEQUENCE</scope>
</reference>
<dbReference type="SUPFAM" id="SSF56300">
    <property type="entry name" value="Metallo-dependent phosphatases"/>
    <property type="match status" value="1"/>
</dbReference>
<comment type="caution">
    <text evidence="1">The sequence shown here is derived from an EMBL/GenBank/DDBJ whole genome shotgun (WGS) entry which is preliminary data.</text>
</comment>